<dbReference type="Proteomes" id="UP001497444">
    <property type="component" value="Chromosome 12"/>
</dbReference>
<feature type="region of interest" description="Disordered" evidence="4">
    <location>
        <begin position="73"/>
        <end position="127"/>
    </location>
</feature>
<feature type="region of interest" description="Disordered" evidence="4">
    <location>
        <begin position="1"/>
        <end position="57"/>
    </location>
</feature>
<dbReference type="PANTHER" id="PTHR10980:SF3">
    <property type="entry name" value="LD16419P"/>
    <property type="match status" value="1"/>
</dbReference>
<sequence>MSKTVTNWFARSTGSKSLARESTTSLSGTKCSSVHPQETKERDAPLGNNTSSTGISNGIVDLKVLEKPEVVASADVVSSCDSEEEEEEGDQEEEEEEAATNQEFPQLELGPQVPLKEQLEKDKEDESLRRWKEQLLGSASLDDAAAAAGGDGGFSEPEVKVLRLGIAARGREELQLPLPLTTNARGHTFSLKEGSHYQLKFVFTVRNNIVPGLTCINTVWKAGIVVDQTRSMLGTFAPQKQPYIHVMAQQVTPSGALARGPYSARTRFIDDDGTVYLDMNYSFEIRKDW</sequence>
<dbReference type="PANTHER" id="PTHR10980">
    <property type="entry name" value="RHO GDP-DISSOCIATION INHIBITOR"/>
    <property type="match status" value="1"/>
</dbReference>
<feature type="compositionally biased region" description="Polar residues" evidence="4">
    <location>
        <begin position="47"/>
        <end position="56"/>
    </location>
</feature>
<dbReference type="Pfam" id="PF02115">
    <property type="entry name" value="Rho_GDI"/>
    <property type="match status" value="1"/>
</dbReference>
<comment type="similarity">
    <text evidence="2">Belongs to the Rho GDI family.</text>
</comment>
<protein>
    <recommendedName>
        <fullName evidence="7">Rho GDP-dissociation inhibitor 1</fullName>
    </recommendedName>
</protein>
<proteinExistence type="inferred from homology"/>
<dbReference type="EMBL" id="OZ020107">
    <property type="protein sequence ID" value="CAK9259113.1"/>
    <property type="molecule type" value="Genomic_DNA"/>
</dbReference>
<evidence type="ECO:0000256" key="2">
    <source>
        <dbReference type="ARBA" id="ARBA00009758"/>
    </source>
</evidence>
<dbReference type="InterPro" id="IPR024792">
    <property type="entry name" value="RhoGDI_dom_sf"/>
</dbReference>
<name>A0ABP0VX89_9BRYO</name>
<evidence type="ECO:0000256" key="3">
    <source>
        <dbReference type="ARBA" id="ARBA00022490"/>
    </source>
</evidence>
<evidence type="ECO:0000256" key="1">
    <source>
        <dbReference type="ARBA" id="ARBA00004496"/>
    </source>
</evidence>
<keyword evidence="6" id="KW-1185">Reference proteome</keyword>
<feature type="compositionally biased region" description="Acidic residues" evidence="4">
    <location>
        <begin position="81"/>
        <end position="98"/>
    </location>
</feature>
<evidence type="ECO:0000313" key="6">
    <source>
        <dbReference type="Proteomes" id="UP001497444"/>
    </source>
</evidence>
<dbReference type="InterPro" id="IPR000406">
    <property type="entry name" value="Rho_GDI"/>
</dbReference>
<keyword evidence="3" id="KW-0963">Cytoplasm</keyword>
<organism evidence="5 6">
    <name type="scientific">Sphagnum jensenii</name>
    <dbReference type="NCBI Taxonomy" id="128206"/>
    <lineage>
        <taxon>Eukaryota</taxon>
        <taxon>Viridiplantae</taxon>
        <taxon>Streptophyta</taxon>
        <taxon>Embryophyta</taxon>
        <taxon>Bryophyta</taxon>
        <taxon>Sphagnophytina</taxon>
        <taxon>Sphagnopsida</taxon>
        <taxon>Sphagnales</taxon>
        <taxon>Sphagnaceae</taxon>
        <taxon>Sphagnum</taxon>
    </lineage>
</organism>
<dbReference type="Gene3D" id="2.70.50.30">
    <property type="entry name" value="Coagulation Factor XIII, subunit A, domain 1"/>
    <property type="match status" value="1"/>
</dbReference>
<gene>
    <name evidence="5" type="ORF">CSSPJE1EN1_LOCUS4591</name>
</gene>
<comment type="subcellular location">
    <subcellularLocation>
        <location evidence="1">Cytoplasm</location>
    </subcellularLocation>
</comment>
<dbReference type="InterPro" id="IPR014756">
    <property type="entry name" value="Ig_E-set"/>
</dbReference>
<evidence type="ECO:0000313" key="5">
    <source>
        <dbReference type="EMBL" id="CAK9259113.1"/>
    </source>
</evidence>
<dbReference type="SUPFAM" id="SSF81296">
    <property type="entry name" value="E set domains"/>
    <property type="match status" value="1"/>
</dbReference>
<feature type="compositionally biased region" description="Polar residues" evidence="4">
    <location>
        <begin position="1"/>
        <end position="36"/>
    </location>
</feature>
<feature type="compositionally biased region" description="Basic and acidic residues" evidence="4">
    <location>
        <begin position="117"/>
        <end position="127"/>
    </location>
</feature>
<evidence type="ECO:0008006" key="7">
    <source>
        <dbReference type="Google" id="ProtNLM"/>
    </source>
</evidence>
<accession>A0ABP0VX89</accession>
<evidence type="ECO:0000256" key="4">
    <source>
        <dbReference type="SAM" id="MobiDB-lite"/>
    </source>
</evidence>
<reference evidence="5" key="1">
    <citation type="submission" date="2024-02" db="EMBL/GenBank/DDBJ databases">
        <authorList>
            <consortium name="ELIXIR-Norway"/>
            <consortium name="Elixir Norway"/>
        </authorList>
    </citation>
    <scope>NUCLEOTIDE SEQUENCE</scope>
</reference>